<dbReference type="GO" id="GO:0016887">
    <property type="term" value="F:ATP hydrolysis activity"/>
    <property type="evidence" value="ECO:0007669"/>
    <property type="project" value="InterPro"/>
</dbReference>
<gene>
    <name evidence="5" type="ORF">CLV97_101234</name>
</gene>
<reference evidence="5 6" key="1">
    <citation type="submission" date="2018-03" db="EMBL/GenBank/DDBJ databases">
        <title>Genomic Encyclopedia of Archaeal and Bacterial Type Strains, Phase II (KMG-II): from individual species to whole genera.</title>
        <authorList>
            <person name="Goeker M."/>
        </authorList>
    </citation>
    <scope>NUCLEOTIDE SEQUENCE [LARGE SCALE GENOMIC DNA]</scope>
    <source>
        <strain evidence="5 6">DSM 44946</strain>
    </source>
</reference>
<keyword evidence="2" id="KW-0547">Nucleotide-binding</keyword>
<name>A0A2T0LJT2_9BACL</name>
<feature type="domain" description="ABC transporter" evidence="4">
    <location>
        <begin position="3"/>
        <end position="234"/>
    </location>
</feature>
<keyword evidence="6" id="KW-1185">Reference proteome</keyword>
<accession>A0A2T0LJT2</accession>
<evidence type="ECO:0000256" key="1">
    <source>
        <dbReference type="ARBA" id="ARBA00022448"/>
    </source>
</evidence>
<dbReference type="SMART" id="SM00382">
    <property type="entry name" value="AAA"/>
    <property type="match status" value="1"/>
</dbReference>
<organism evidence="5 6">
    <name type="scientific">Planifilum fimeticola</name>
    <dbReference type="NCBI Taxonomy" id="201975"/>
    <lineage>
        <taxon>Bacteria</taxon>
        <taxon>Bacillati</taxon>
        <taxon>Bacillota</taxon>
        <taxon>Bacilli</taxon>
        <taxon>Bacillales</taxon>
        <taxon>Thermoactinomycetaceae</taxon>
        <taxon>Planifilum</taxon>
    </lineage>
</organism>
<comment type="caution">
    <text evidence="5">The sequence shown here is derived from an EMBL/GenBank/DDBJ whole genome shotgun (WGS) entry which is preliminary data.</text>
</comment>
<keyword evidence="1" id="KW-0813">Transport</keyword>
<proteinExistence type="predicted"/>
<dbReference type="InterPro" id="IPR017871">
    <property type="entry name" value="ABC_transporter-like_CS"/>
</dbReference>
<evidence type="ECO:0000256" key="3">
    <source>
        <dbReference type="ARBA" id="ARBA00022840"/>
    </source>
</evidence>
<evidence type="ECO:0000259" key="4">
    <source>
        <dbReference type="PROSITE" id="PS50893"/>
    </source>
</evidence>
<dbReference type="InterPro" id="IPR003439">
    <property type="entry name" value="ABC_transporter-like_ATP-bd"/>
</dbReference>
<evidence type="ECO:0000313" key="5">
    <source>
        <dbReference type="EMBL" id="PRX42743.1"/>
    </source>
</evidence>
<sequence length="260" mass="29476">MKVRLREIHKTYRIPAGNLPVLQGIDLEIRSGEFVSLIGPSGCGKSTIFNILSGLEVPDRGSVALDGKEVTGRTGHVSYMMQKDCLLPWRTVLDNAILGAEVRGLSRRKAREKARELLPVFGLTDFADEYPSRLSGGMRQRAALLRTAVTGRDLWLLDEPFGSLDALTREQMQDWLLGIRDRFGHTIGMITHSIDEAIYLSDRIYVFTPRPARVKEILTVDLPRPRSRRMVTQEPFLRCKERLWRLLHEEEAADNPGTQL</sequence>
<dbReference type="PROSITE" id="PS00211">
    <property type="entry name" value="ABC_TRANSPORTER_1"/>
    <property type="match status" value="1"/>
</dbReference>
<evidence type="ECO:0000313" key="6">
    <source>
        <dbReference type="Proteomes" id="UP000237797"/>
    </source>
</evidence>
<dbReference type="PANTHER" id="PTHR42788">
    <property type="entry name" value="TAURINE IMPORT ATP-BINDING PROTEIN-RELATED"/>
    <property type="match status" value="1"/>
</dbReference>
<keyword evidence="3" id="KW-0067">ATP-binding</keyword>
<dbReference type="InterPro" id="IPR050166">
    <property type="entry name" value="ABC_transporter_ATP-bind"/>
</dbReference>
<evidence type="ECO:0000256" key="2">
    <source>
        <dbReference type="ARBA" id="ARBA00022741"/>
    </source>
</evidence>
<dbReference type="EMBL" id="PVNE01000001">
    <property type="protein sequence ID" value="PRX42743.1"/>
    <property type="molecule type" value="Genomic_DNA"/>
</dbReference>
<dbReference type="PANTHER" id="PTHR42788:SF2">
    <property type="entry name" value="ABC TRANSPORTER ATP-BINDING PROTEIN"/>
    <property type="match status" value="1"/>
</dbReference>
<dbReference type="Proteomes" id="UP000237797">
    <property type="component" value="Unassembled WGS sequence"/>
</dbReference>
<dbReference type="Pfam" id="PF00005">
    <property type="entry name" value="ABC_tran"/>
    <property type="match status" value="1"/>
</dbReference>
<dbReference type="GO" id="GO:0005524">
    <property type="term" value="F:ATP binding"/>
    <property type="evidence" value="ECO:0007669"/>
    <property type="project" value="UniProtKB-KW"/>
</dbReference>
<dbReference type="InterPro" id="IPR027417">
    <property type="entry name" value="P-loop_NTPase"/>
</dbReference>
<dbReference type="PROSITE" id="PS50893">
    <property type="entry name" value="ABC_TRANSPORTER_2"/>
    <property type="match status" value="1"/>
</dbReference>
<dbReference type="RefSeq" id="WP_170070320.1">
    <property type="nucleotide sequence ID" value="NZ_PVNE01000001.1"/>
</dbReference>
<dbReference type="Gene3D" id="3.40.50.300">
    <property type="entry name" value="P-loop containing nucleotide triphosphate hydrolases"/>
    <property type="match status" value="1"/>
</dbReference>
<dbReference type="SUPFAM" id="SSF52540">
    <property type="entry name" value="P-loop containing nucleoside triphosphate hydrolases"/>
    <property type="match status" value="1"/>
</dbReference>
<dbReference type="AlphaFoldDB" id="A0A2T0LJT2"/>
<dbReference type="CDD" id="cd03293">
    <property type="entry name" value="ABC_NrtD_SsuB_transporters"/>
    <property type="match status" value="1"/>
</dbReference>
<protein>
    <submittedName>
        <fullName evidence="5">ABC-type nitrate/sulfonate/bicarbonate transport system ATPase subunit</fullName>
    </submittedName>
</protein>
<dbReference type="InterPro" id="IPR003593">
    <property type="entry name" value="AAA+_ATPase"/>
</dbReference>